<keyword evidence="1" id="KW-1133">Transmembrane helix</keyword>
<dbReference type="HOGENOM" id="CLU_1123649_0_0_0"/>
<dbReference type="EMBL" id="CP001032">
    <property type="protein sequence ID" value="ACB75941.1"/>
    <property type="molecule type" value="Genomic_DNA"/>
</dbReference>
<feature type="transmembrane region" description="Helical" evidence="1">
    <location>
        <begin position="51"/>
        <end position="68"/>
    </location>
</feature>
<evidence type="ECO:0000256" key="1">
    <source>
        <dbReference type="SAM" id="Phobius"/>
    </source>
</evidence>
<dbReference type="KEGG" id="ote:Oter_2660"/>
<keyword evidence="1" id="KW-0472">Membrane</keyword>
<dbReference type="STRING" id="452637.Oter_2660"/>
<feature type="transmembrane region" description="Helical" evidence="1">
    <location>
        <begin position="80"/>
        <end position="102"/>
    </location>
</feature>
<dbReference type="OrthoDB" id="8536716at2"/>
<feature type="transmembrane region" description="Helical" evidence="1">
    <location>
        <begin position="187"/>
        <end position="209"/>
    </location>
</feature>
<organism evidence="2 3">
    <name type="scientific">Opitutus terrae (strain DSM 11246 / JCM 15787 / PB90-1)</name>
    <dbReference type="NCBI Taxonomy" id="452637"/>
    <lineage>
        <taxon>Bacteria</taxon>
        <taxon>Pseudomonadati</taxon>
        <taxon>Verrucomicrobiota</taxon>
        <taxon>Opitutia</taxon>
        <taxon>Opitutales</taxon>
        <taxon>Opitutaceae</taxon>
        <taxon>Opitutus</taxon>
    </lineage>
</organism>
<keyword evidence="3" id="KW-1185">Reference proteome</keyword>
<reference evidence="2 3" key="1">
    <citation type="journal article" date="2011" name="J. Bacteriol.">
        <title>Genome sequence of the verrucomicrobium Opitutus terrae PB90-1, an abundant inhabitant of rice paddy soil ecosystems.</title>
        <authorList>
            <person name="van Passel M.W."/>
            <person name="Kant R."/>
            <person name="Palva A."/>
            <person name="Copeland A."/>
            <person name="Lucas S."/>
            <person name="Lapidus A."/>
            <person name="Glavina del Rio T."/>
            <person name="Pitluck S."/>
            <person name="Goltsman E."/>
            <person name="Clum A."/>
            <person name="Sun H."/>
            <person name="Schmutz J."/>
            <person name="Larimer F.W."/>
            <person name="Land M.L."/>
            <person name="Hauser L."/>
            <person name="Kyrpides N."/>
            <person name="Mikhailova N."/>
            <person name="Richardson P.P."/>
            <person name="Janssen P.H."/>
            <person name="de Vos W.M."/>
            <person name="Smidt H."/>
        </authorList>
    </citation>
    <scope>NUCLEOTIDE SEQUENCE [LARGE SCALE GENOMIC DNA]</scope>
    <source>
        <strain evidence="3">DSM 11246 / JCM 15787 / PB90-1</strain>
    </source>
</reference>
<proteinExistence type="predicted"/>
<gene>
    <name evidence="2" type="ordered locus">Oter_2660</name>
</gene>
<name>B1ZUX1_OPITP</name>
<evidence type="ECO:0000313" key="3">
    <source>
        <dbReference type="Proteomes" id="UP000007013"/>
    </source>
</evidence>
<accession>B1ZUX1</accession>
<dbReference type="RefSeq" id="WP_012375476.1">
    <property type="nucleotide sequence ID" value="NC_010571.1"/>
</dbReference>
<dbReference type="Proteomes" id="UP000007013">
    <property type="component" value="Chromosome"/>
</dbReference>
<dbReference type="AlphaFoldDB" id="B1ZUX1"/>
<protein>
    <submittedName>
        <fullName evidence="2">Uncharacterized protein</fullName>
    </submittedName>
</protein>
<sequence>MTNEFVVCATLVLLLRLRLLLGDASVRPPSWAAKCAIELAALGLFAPSRMLWALAATSVGINALSAWADRRAADRNGSRLLLGIVHVLLLSVWLSSAAGVRFRPELHGLADWLESWSALGGEARRLVGPAGMKMAFGMLLAANEANLLVRWLLGRLQIKPGAPSLLGPTIDASEFNRGRVIGLLERVLIYAFVLTGQFGAIGFTLAAKGFTRFKELENRGFAEYVLIGTLLSSSVAMAIGAWIKSVL</sequence>
<evidence type="ECO:0000313" key="2">
    <source>
        <dbReference type="EMBL" id="ACB75941.1"/>
    </source>
</evidence>
<keyword evidence="1" id="KW-0812">Transmembrane</keyword>
<feature type="transmembrane region" description="Helical" evidence="1">
    <location>
        <begin position="221"/>
        <end position="243"/>
    </location>
</feature>
<dbReference type="eggNOG" id="COG5061">
    <property type="taxonomic scope" value="Bacteria"/>
</dbReference>